<name>A0A562URB1_9ACTN</name>
<evidence type="ECO:0000256" key="2">
    <source>
        <dbReference type="SAM" id="Phobius"/>
    </source>
</evidence>
<dbReference type="OrthoDB" id="8111537at2"/>
<feature type="compositionally biased region" description="Low complexity" evidence="1">
    <location>
        <begin position="22"/>
        <end position="34"/>
    </location>
</feature>
<dbReference type="AlphaFoldDB" id="A0A562URB1"/>
<dbReference type="Gene3D" id="3.40.50.1820">
    <property type="entry name" value="alpha/beta hydrolase"/>
    <property type="match status" value="1"/>
</dbReference>
<dbReference type="InterPro" id="IPR001375">
    <property type="entry name" value="Peptidase_S9_cat"/>
</dbReference>
<gene>
    <name evidence="4" type="ORF">LX16_4386</name>
</gene>
<dbReference type="EMBL" id="VLLL01000008">
    <property type="protein sequence ID" value="TWJ08165.1"/>
    <property type="molecule type" value="Genomic_DNA"/>
</dbReference>
<accession>A0A562URB1</accession>
<protein>
    <recommendedName>
        <fullName evidence="3">Peptidase S9 prolyl oligopeptidase catalytic domain-containing protein</fullName>
    </recommendedName>
</protein>
<proteinExistence type="predicted"/>
<evidence type="ECO:0000313" key="4">
    <source>
        <dbReference type="EMBL" id="TWJ08165.1"/>
    </source>
</evidence>
<dbReference type="SUPFAM" id="SSF53474">
    <property type="entry name" value="alpha/beta-Hydrolases"/>
    <property type="match status" value="1"/>
</dbReference>
<keyword evidence="2" id="KW-0472">Membrane</keyword>
<keyword evidence="5" id="KW-1185">Reference proteome</keyword>
<comment type="caution">
    <text evidence="4">The sequence shown here is derived from an EMBL/GenBank/DDBJ whole genome shotgun (WGS) entry which is preliminary data.</text>
</comment>
<dbReference type="Proteomes" id="UP000321617">
    <property type="component" value="Unassembled WGS sequence"/>
</dbReference>
<dbReference type="GO" id="GO:0008236">
    <property type="term" value="F:serine-type peptidase activity"/>
    <property type="evidence" value="ECO:0007669"/>
    <property type="project" value="InterPro"/>
</dbReference>
<feature type="region of interest" description="Disordered" evidence="1">
    <location>
        <begin position="1"/>
        <end position="34"/>
    </location>
</feature>
<evidence type="ECO:0000313" key="5">
    <source>
        <dbReference type="Proteomes" id="UP000321617"/>
    </source>
</evidence>
<dbReference type="PANTHER" id="PTHR12277">
    <property type="entry name" value="ALPHA/BETA HYDROLASE DOMAIN-CONTAINING PROTEIN"/>
    <property type="match status" value="1"/>
</dbReference>
<keyword evidence="2" id="KW-0812">Transmembrane</keyword>
<dbReference type="RefSeq" id="WP_147142389.1">
    <property type="nucleotide sequence ID" value="NZ_BAABIJ010000004.1"/>
</dbReference>
<sequence length="406" mass="43471">MTSHDLTGPSESEPAPEPPSATEPASEAPAPAVASRRGSRLRRRLLVAAVAVVALVLVATTGIGWYFSGEVINVTHGEHSFPLKVIAAEAGTVTLPETEETTRPGVWGLHWETGRALLGDVLSTADGEVVRAVVEPASGPLAAGTMARIDVWAYGEDPAQAFDLEFQTVDIDTELGPAPAWYVPASGNTWVIAVHGRNAAPREALRIIPTLHRLGMHVLAVTHRNDEGAPASPDGFHHLGDSEWWDVVAAVDYATAHGAEDVVLYGWSMGGAVTMTALRRMAEPEVVRGVVLDSPVLDWNSTLDKQGAQRSVPQPIVTVAKWLVEWRADLDLEGLDQRAWAADITTPILLFADQADTTVEVSATMEFASLMPDDLITVVETHAGHTASWNEDPDAYDAAVTRFLTT</sequence>
<dbReference type="Pfam" id="PF00326">
    <property type="entry name" value="Peptidase_S9"/>
    <property type="match status" value="1"/>
</dbReference>
<evidence type="ECO:0000256" key="1">
    <source>
        <dbReference type="SAM" id="MobiDB-lite"/>
    </source>
</evidence>
<reference evidence="4 5" key="1">
    <citation type="journal article" date="2013" name="Stand. Genomic Sci.">
        <title>Genomic Encyclopedia of Type Strains, Phase I: The one thousand microbial genomes (KMG-I) project.</title>
        <authorList>
            <person name="Kyrpides N.C."/>
            <person name="Woyke T."/>
            <person name="Eisen J.A."/>
            <person name="Garrity G."/>
            <person name="Lilburn T.G."/>
            <person name="Beck B.J."/>
            <person name="Whitman W.B."/>
            <person name="Hugenholtz P."/>
            <person name="Klenk H.P."/>
        </authorList>
    </citation>
    <scope>NUCLEOTIDE SEQUENCE [LARGE SCALE GENOMIC DNA]</scope>
    <source>
        <strain evidence="4 5">DSM 45044</strain>
    </source>
</reference>
<organism evidence="4 5">
    <name type="scientific">Stackebrandtia albiflava</name>
    <dbReference type="NCBI Taxonomy" id="406432"/>
    <lineage>
        <taxon>Bacteria</taxon>
        <taxon>Bacillati</taxon>
        <taxon>Actinomycetota</taxon>
        <taxon>Actinomycetes</taxon>
        <taxon>Glycomycetales</taxon>
        <taxon>Glycomycetaceae</taxon>
        <taxon>Stackebrandtia</taxon>
    </lineage>
</organism>
<keyword evidence="2" id="KW-1133">Transmembrane helix</keyword>
<feature type="domain" description="Peptidase S9 prolyl oligopeptidase catalytic" evidence="3">
    <location>
        <begin position="237"/>
        <end position="388"/>
    </location>
</feature>
<dbReference type="PANTHER" id="PTHR12277:SF79">
    <property type="entry name" value="XAA-PRO DIPEPTIDYL-PEPTIDASE-RELATED"/>
    <property type="match status" value="1"/>
</dbReference>
<feature type="transmembrane region" description="Helical" evidence="2">
    <location>
        <begin position="45"/>
        <end position="67"/>
    </location>
</feature>
<evidence type="ECO:0000259" key="3">
    <source>
        <dbReference type="Pfam" id="PF00326"/>
    </source>
</evidence>
<dbReference type="InterPro" id="IPR029058">
    <property type="entry name" value="AB_hydrolase_fold"/>
</dbReference>
<dbReference type="GO" id="GO:0006508">
    <property type="term" value="P:proteolysis"/>
    <property type="evidence" value="ECO:0007669"/>
    <property type="project" value="InterPro"/>
</dbReference>